<evidence type="ECO:0000256" key="1">
    <source>
        <dbReference type="SAM" id="MobiDB-lite"/>
    </source>
</evidence>
<reference evidence="3" key="1">
    <citation type="journal article" date="2005" name="Nature">
        <title>The map-based sequence of the rice genome.</title>
        <authorList>
            <consortium name="International rice genome sequencing project (IRGSP)"/>
            <person name="Matsumoto T."/>
            <person name="Wu J."/>
            <person name="Kanamori H."/>
            <person name="Katayose Y."/>
            <person name="Fujisawa M."/>
            <person name="Namiki N."/>
            <person name="Mizuno H."/>
            <person name="Yamamoto K."/>
            <person name="Antonio B.A."/>
            <person name="Baba T."/>
            <person name="Sakata K."/>
            <person name="Nagamura Y."/>
            <person name="Aoki H."/>
            <person name="Arikawa K."/>
            <person name="Arita K."/>
            <person name="Bito T."/>
            <person name="Chiden Y."/>
            <person name="Fujitsuka N."/>
            <person name="Fukunaka R."/>
            <person name="Hamada M."/>
            <person name="Harada C."/>
            <person name="Hayashi A."/>
            <person name="Hijishita S."/>
            <person name="Honda M."/>
            <person name="Hosokawa S."/>
            <person name="Ichikawa Y."/>
            <person name="Idonuma A."/>
            <person name="Iijima M."/>
            <person name="Ikeda M."/>
            <person name="Ikeno M."/>
            <person name="Ito K."/>
            <person name="Ito S."/>
            <person name="Ito T."/>
            <person name="Ito Y."/>
            <person name="Ito Y."/>
            <person name="Iwabuchi A."/>
            <person name="Kamiya K."/>
            <person name="Karasawa W."/>
            <person name="Kurita K."/>
            <person name="Katagiri S."/>
            <person name="Kikuta A."/>
            <person name="Kobayashi H."/>
            <person name="Kobayashi N."/>
            <person name="Machita K."/>
            <person name="Maehara T."/>
            <person name="Masukawa M."/>
            <person name="Mizubayashi T."/>
            <person name="Mukai Y."/>
            <person name="Nagasaki H."/>
            <person name="Nagata Y."/>
            <person name="Naito S."/>
            <person name="Nakashima M."/>
            <person name="Nakama Y."/>
            <person name="Nakamichi Y."/>
            <person name="Nakamura M."/>
            <person name="Meguro A."/>
            <person name="Negishi M."/>
            <person name="Ohta I."/>
            <person name="Ohta T."/>
            <person name="Okamoto M."/>
            <person name="Ono N."/>
            <person name="Saji S."/>
            <person name="Sakaguchi M."/>
            <person name="Sakai K."/>
            <person name="Shibata M."/>
            <person name="Shimokawa T."/>
            <person name="Song J."/>
            <person name="Takazaki Y."/>
            <person name="Terasawa K."/>
            <person name="Tsugane M."/>
            <person name="Tsuji K."/>
            <person name="Ueda S."/>
            <person name="Waki K."/>
            <person name="Yamagata H."/>
            <person name="Yamamoto M."/>
            <person name="Yamamoto S."/>
            <person name="Yamane H."/>
            <person name="Yoshiki S."/>
            <person name="Yoshihara R."/>
            <person name="Yukawa K."/>
            <person name="Zhong H."/>
            <person name="Yano M."/>
            <person name="Yuan Q."/>
            <person name="Ouyang S."/>
            <person name="Liu J."/>
            <person name="Jones K.M."/>
            <person name="Gansberger K."/>
            <person name="Moffat K."/>
            <person name="Hill J."/>
            <person name="Bera J."/>
            <person name="Fadrosh D."/>
            <person name="Jin S."/>
            <person name="Johri S."/>
            <person name="Kim M."/>
            <person name="Overton L."/>
            <person name="Reardon M."/>
            <person name="Tsitrin T."/>
            <person name="Vuong H."/>
            <person name="Weaver B."/>
            <person name="Ciecko A."/>
            <person name="Tallon L."/>
            <person name="Jackson J."/>
            <person name="Pai G."/>
            <person name="Aken S.V."/>
            <person name="Utterback T."/>
            <person name="Reidmuller S."/>
            <person name="Feldblyum T."/>
            <person name="Hsiao J."/>
            <person name="Zismann V."/>
            <person name="Iobst S."/>
            <person name="de Vazeille A.R."/>
            <person name="Buell C.R."/>
            <person name="Ying K."/>
            <person name="Li Y."/>
            <person name="Lu T."/>
            <person name="Huang Y."/>
            <person name="Zhao Q."/>
            <person name="Feng Q."/>
            <person name="Zhang L."/>
            <person name="Zhu J."/>
            <person name="Weng Q."/>
            <person name="Mu J."/>
            <person name="Lu Y."/>
            <person name="Fan D."/>
            <person name="Liu Y."/>
            <person name="Guan J."/>
            <person name="Zhang Y."/>
            <person name="Yu S."/>
            <person name="Liu X."/>
            <person name="Zhang Y."/>
            <person name="Hong G."/>
            <person name="Han B."/>
            <person name="Choisne N."/>
            <person name="Demange N."/>
            <person name="Orjeda G."/>
            <person name="Samain S."/>
            <person name="Cattolico L."/>
            <person name="Pelletier E."/>
            <person name="Couloux A."/>
            <person name="Segurens B."/>
            <person name="Wincker P."/>
            <person name="D'Hont A."/>
            <person name="Scarpelli C."/>
            <person name="Weissenbach J."/>
            <person name="Salanoubat M."/>
            <person name="Quetier F."/>
            <person name="Yu Y."/>
            <person name="Kim H.R."/>
            <person name="Rambo T."/>
            <person name="Currie J."/>
            <person name="Collura K."/>
            <person name="Luo M."/>
            <person name="Yang T."/>
            <person name="Ammiraju J.S.S."/>
            <person name="Engler F."/>
            <person name="Soderlund C."/>
            <person name="Wing R.A."/>
            <person name="Palmer L.E."/>
            <person name="de la Bastide M."/>
            <person name="Spiegel L."/>
            <person name="Nascimento L."/>
            <person name="Zutavern T."/>
            <person name="O'Shaughnessy A."/>
            <person name="Dike S."/>
            <person name="Dedhia N."/>
            <person name="Preston R."/>
            <person name="Balija V."/>
            <person name="McCombie W.R."/>
            <person name="Chow T."/>
            <person name="Chen H."/>
            <person name="Chung M."/>
            <person name="Chen C."/>
            <person name="Shaw J."/>
            <person name="Wu H."/>
            <person name="Hsiao K."/>
            <person name="Chao Y."/>
            <person name="Chu M."/>
            <person name="Cheng C."/>
            <person name="Hour A."/>
            <person name="Lee P."/>
            <person name="Lin S."/>
            <person name="Lin Y."/>
            <person name="Liou J."/>
            <person name="Liu S."/>
            <person name="Hsing Y."/>
            <person name="Raghuvanshi S."/>
            <person name="Mohanty A."/>
            <person name="Bharti A.K."/>
            <person name="Gaur A."/>
            <person name="Gupta V."/>
            <person name="Kumar D."/>
            <person name="Ravi V."/>
            <person name="Vij S."/>
            <person name="Kapur A."/>
            <person name="Khurana P."/>
            <person name="Khurana P."/>
            <person name="Khurana J.P."/>
            <person name="Tyagi A.K."/>
            <person name="Gaikwad K."/>
            <person name="Singh A."/>
            <person name="Dalal V."/>
            <person name="Srivastava S."/>
            <person name="Dixit A."/>
            <person name="Pal A.K."/>
            <person name="Ghazi I.A."/>
            <person name="Yadav M."/>
            <person name="Pandit A."/>
            <person name="Bhargava A."/>
            <person name="Sureshbabu K."/>
            <person name="Batra K."/>
            <person name="Sharma T.R."/>
            <person name="Mohapatra T."/>
            <person name="Singh N.K."/>
            <person name="Messing J."/>
            <person name="Nelson A.B."/>
            <person name="Fuks G."/>
            <person name="Kavchok S."/>
            <person name="Keizer G."/>
            <person name="Linton E."/>
            <person name="Llaca V."/>
            <person name="Song R."/>
            <person name="Tanyolac B."/>
            <person name="Young S."/>
            <person name="Ho-Il K."/>
            <person name="Hahn J.H."/>
            <person name="Sangsakoo G."/>
            <person name="Vanavichit A."/>
            <person name="de Mattos Luiz.A.T."/>
            <person name="Zimmer P.D."/>
            <person name="Malone G."/>
            <person name="Dellagostin O."/>
            <person name="de Oliveira A.C."/>
            <person name="Bevan M."/>
            <person name="Bancroft I."/>
            <person name="Minx P."/>
            <person name="Cordum H."/>
            <person name="Wilson R."/>
            <person name="Cheng Z."/>
            <person name="Jin W."/>
            <person name="Jiang J."/>
            <person name="Leong S.A."/>
            <person name="Iwama H."/>
            <person name="Gojobori T."/>
            <person name="Itoh T."/>
            <person name="Niimura Y."/>
            <person name="Fujii Y."/>
            <person name="Habara T."/>
            <person name="Sakai H."/>
            <person name="Sato Y."/>
            <person name="Wilson G."/>
            <person name="Kumar K."/>
            <person name="McCouch S."/>
            <person name="Juretic N."/>
            <person name="Hoen D."/>
            <person name="Wright S."/>
            <person name="Bruskiewich R."/>
            <person name="Bureau T."/>
            <person name="Miyao A."/>
            <person name="Hirochika H."/>
            <person name="Nishikawa T."/>
            <person name="Kadowaki K."/>
            <person name="Sugiura M."/>
            <person name="Burr B."/>
            <person name="Sasaki T."/>
        </authorList>
    </citation>
    <scope>NUCLEOTIDE SEQUENCE [LARGE SCALE GENOMIC DNA]</scope>
    <source>
        <strain evidence="3">cv. Nipponbare</strain>
    </source>
</reference>
<dbReference type="Proteomes" id="UP000000763">
    <property type="component" value="Chromosome 9"/>
</dbReference>
<feature type="region of interest" description="Disordered" evidence="1">
    <location>
        <begin position="1"/>
        <end position="78"/>
    </location>
</feature>
<proteinExistence type="predicted"/>
<protein>
    <submittedName>
        <fullName evidence="2">Uncharacterized protein</fullName>
    </submittedName>
</protein>
<evidence type="ECO:0000313" key="2">
    <source>
        <dbReference type="EMBL" id="BAD33464.1"/>
    </source>
</evidence>
<evidence type="ECO:0000313" key="3">
    <source>
        <dbReference type="Proteomes" id="UP000000763"/>
    </source>
</evidence>
<accession>Q69QF8</accession>
<feature type="compositionally biased region" description="Gly residues" evidence="1">
    <location>
        <begin position="23"/>
        <end position="32"/>
    </location>
</feature>
<feature type="compositionally biased region" description="Low complexity" evidence="1">
    <location>
        <begin position="33"/>
        <end position="43"/>
    </location>
</feature>
<feature type="compositionally biased region" description="Low complexity" evidence="1">
    <location>
        <begin position="1"/>
        <end position="22"/>
    </location>
</feature>
<dbReference type="EMBL" id="AP005422">
    <property type="protein sequence ID" value="BAD33464.1"/>
    <property type="molecule type" value="Genomic_DNA"/>
</dbReference>
<gene>
    <name evidence="2" type="primary">P0441A12.28</name>
</gene>
<reference evidence="3" key="2">
    <citation type="journal article" date="2008" name="Nucleic Acids Res.">
        <title>The rice annotation project database (RAP-DB): 2008 update.</title>
        <authorList>
            <consortium name="The rice annotation project (RAP)"/>
        </authorList>
    </citation>
    <scope>GENOME REANNOTATION</scope>
    <source>
        <strain evidence="3">cv. Nipponbare</strain>
    </source>
</reference>
<name>Q69QF8_ORYSJ</name>
<sequence>MAAAAGDATAAAQEKGRASAVGALGGVGGSATGGSAADGTAATQEKGRASAAGVLGEGGGSEAAGTLRVPQGPPPGRLLPRLGLLRAGGGRPTKERLGAWFGGKTCLYRGPMRLSSSQQNNMIKVGSDIRGCLGEAGIIRCRPSSFLTLDRPREGDVDTSNSTLTVAVTVPLSLDRPHEAMRTSARRGLSCHYRPSSLVARSEHRLKVLTERGLSPPRF</sequence>
<dbReference type="AlphaFoldDB" id="Q69QF8"/>
<organism evidence="2 3">
    <name type="scientific">Oryza sativa subsp. japonica</name>
    <name type="common">Rice</name>
    <dbReference type="NCBI Taxonomy" id="39947"/>
    <lineage>
        <taxon>Eukaryota</taxon>
        <taxon>Viridiplantae</taxon>
        <taxon>Streptophyta</taxon>
        <taxon>Embryophyta</taxon>
        <taxon>Tracheophyta</taxon>
        <taxon>Spermatophyta</taxon>
        <taxon>Magnoliopsida</taxon>
        <taxon>Liliopsida</taxon>
        <taxon>Poales</taxon>
        <taxon>Poaceae</taxon>
        <taxon>BOP clade</taxon>
        <taxon>Oryzoideae</taxon>
        <taxon>Oryzeae</taxon>
        <taxon>Oryzinae</taxon>
        <taxon>Oryza</taxon>
        <taxon>Oryza sativa</taxon>
    </lineage>
</organism>